<dbReference type="AlphaFoldDB" id="A0A1Y4IJ66"/>
<organism evidence="4 8">
    <name type="scientific">Parabacteroides distasonis</name>
    <dbReference type="NCBI Taxonomy" id="823"/>
    <lineage>
        <taxon>Bacteria</taxon>
        <taxon>Pseudomonadati</taxon>
        <taxon>Bacteroidota</taxon>
        <taxon>Bacteroidia</taxon>
        <taxon>Bacteroidales</taxon>
        <taxon>Tannerellaceae</taxon>
        <taxon>Parabacteroides</taxon>
    </lineage>
</organism>
<evidence type="ECO:0000313" key="3">
    <source>
        <dbReference type="EMBL" id="MRY58111.1"/>
    </source>
</evidence>
<evidence type="ECO:0000313" key="2">
    <source>
        <dbReference type="EMBL" id="MCB6518843.1"/>
    </source>
</evidence>
<dbReference type="GeneID" id="93524735"/>
<evidence type="ECO:0000313" key="7">
    <source>
        <dbReference type="EMBL" id="WET64976.1"/>
    </source>
</evidence>
<dbReference type="EMBL" id="JAJCNI010000016">
    <property type="protein sequence ID" value="MCB6518843.1"/>
    <property type="molecule type" value="Genomic_DNA"/>
</dbReference>
<evidence type="ECO:0000313" key="8">
    <source>
        <dbReference type="Proteomes" id="UP000195950"/>
    </source>
</evidence>
<evidence type="ECO:0000313" key="5">
    <source>
        <dbReference type="EMBL" id="QJE28216.1"/>
    </source>
</evidence>
<keyword evidence="1" id="KW-1133">Transmembrane helix</keyword>
<dbReference type="EMBL" id="QSJN01000008">
    <property type="protein sequence ID" value="RHD73445.1"/>
    <property type="molecule type" value="Genomic_DNA"/>
</dbReference>
<reference evidence="3 10" key="4">
    <citation type="journal article" date="2019" name="Nat. Med.">
        <title>A library of human gut bacterial isolates paired with longitudinal multiomics data enables mechanistic microbiome research.</title>
        <authorList>
            <person name="Poyet M."/>
            <person name="Groussin M."/>
            <person name="Gibbons S.M."/>
            <person name="Avila-Pacheco J."/>
            <person name="Jiang X."/>
            <person name="Kearney S.M."/>
            <person name="Perrotta A.R."/>
            <person name="Berdy B."/>
            <person name="Zhao S."/>
            <person name="Lieberman T.D."/>
            <person name="Swanson P.K."/>
            <person name="Smith M."/>
            <person name="Roesemann S."/>
            <person name="Alexander J.E."/>
            <person name="Rich S.A."/>
            <person name="Livny J."/>
            <person name="Vlamakis H."/>
            <person name="Clish C."/>
            <person name="Bullock K."/>
            <person name="Deik A."/>
            <person name="Scott J."/>
            <person name="Pierce K.A."/>
            <person name="Xavier R.J."/>
            <person name="Alm E.J."/>
        </authorList>
    </citation>
    <scope>NUCLEOTIDE SEQUENCE [LARGE SCALE GENOMIC DNA]</scope>
    <source>
        <strain evidence="3 10">BIOML-A41</strain>
    </source>
</reference>
<accession>A0A1Y4IJ66</accession>
<name>A0A1Y4IJ66_PARDI</name>
<dbReference type="EMBL" id="CP120353">
    <property type="protein sequence ID" value="WET64976.1"/>
    <property type="molecule type" value="Genomic_DNA"/>
</dbReference>
<keyword evidence="1" id="KW-0472">Membrane</keyword>
<protein>
    <submittedName>
        <fullName evidence="2">DUF2490 domain-containing protein</fullName>
    </submittedName>
</protein>
<reference evidence="5 11" key="5">
    <citation type="submission" date="2020-04" db="EMBL/GenBank/DDBJ databases">
        <title>Complete Genomes and Methylome analysis of CBBP consortium that reverse antibiotic-induced susceptibility to vancomycin-resistant Enterococcus faecium infection.</title>
        <authorList>
            <person name="Fomenkov A."/>
            <person name="Zhang Z."/>
            <person name="Pamer E."/>
            <person name="Roberts R.J."/>
        </authorList>
    </citation>
    <scope>NUCLEOTIDE SEQUENCE [LARGE SCALE GENOMIC DNA]</scope>
    <source>
        <strain evidence="11">CBBP</strain>
        <strain evidence="5">CBBP-1</strain>
    </source>
</reference>
<dbReference type="PROSITE" id="PS51257">
    <property type="entry name" value="PROKAR_LIPOPROTEIN"/>
    <property type="match status" value="1"/>
</dbReference>
<dbReference type="Pfam" id="PF10677">
    <property type="entry name" value="DUF2490"/>
    <property type="match status" value="1"/>
</dbReference>
<sequence length="220" mass="25951">MKNTSYTKRSIYLILFFIIGCTSSLYGMEGAGVYFKASLCGKIYKHLSFLVEEDIRPRDDFKEAEWFLTTVEVNYKFNKYLLAGSGYMSLARYKASDELRNRYYLYATGTYSAGRFTLSVRERFQSTYKVHAEHPKNYLRSMLTLSYKIGKSGFCPFAYTEVFNDTRNKMRSDKIRFSTGSNYQLNPNNNLQLYYRYHIFNVDDPVNYRHAIGICYTHRF</sequence>
<dbReference type="Proteomes" id="UP000284660">
    <property type="component" value="Unassembled WGS sequence"/>
</dbReference>
<dbReference type="EMBL" id="WKLT01000006">
    <property type="protein sequence ID" value="MRY58111.1"/>
    <property type="molecule type" value="Genomic_DNA"/>
</dbReference>
<dbReference type="Proteomes" id="UP000195950">
    <property type="component" value="Unassembled WGS sequence"/>
</dbReference>
<dbReference type="EMBL" id="CP051672">
    <property type="protein sequence ID" value="QJE28216.1"/>
    <property type="molecule type" value="Genomic_DNA"/>
</dbReference>
<evidence type="ECO:0000313" key="4">
    <source>
        <dbReference type="EMBL" id="OUP17691.1"/>
    </source>
</evidence>
<evidence type="ECO:0000313" key="9">
    <source>
        <dbReference type="Proteomes" id="UP000284660"/>
    </source>
</evidence>
<reference evidence="8" key="1">
    <citation type="submission" date="2017-04" db="EMBL/GenBank/DDBJ databases">
        <title>Function of individual gut microbiota members based on whole genome sequencing of pure cultures obtained from chicken caecum.</title>
        <authorList>
            <person name="Medvecky M."/>
            <person name="Cejkova D."/>
            <person name="Polansky O."/>
            <person name="Karasova D."/>
            <person name="Kubasova T."/>
            <person name="Cizek A."/>
            <person name="Rychlik I."/>
        </authorList>
    </citation>
    <scope>NUCLEOTIDE SEQUENCE [LARGE SCALE GENOMIC DNA]</scope>
    <source>
        <strain evidence="8">An199</strain>
    </source>
</reference>
<evidence type="ECO:0000313" key="11">
    <source>
        <dbReference type="Proteomes" id="UP000501982"/>
    </source>
</evidence>
<gene>
    <name evidence="4" type="ORF">B5F32_13505</name>
    <name evidence="6" type="ORF">DW782_13625</name>
    <name evidence="3" type="ORF">GKD59_09365</name>
    <name evidence="5" type="ORF">HHO38_07640</name>
    <name evidence="2" type="ORF">LI194_13660</name>
    <name evidence="7" type="ORF">P2T59_03095</name>
</gene>
<reference evidence="7" key="7">
    <citation type="submission" date="2023-03" db="EMBL/GenBank/DDBJ databases">
        <title>Parabacteroides distasonis, a bacteria resistant against UC.</title>
        <authorList>
            <person name="Dai W."/>
        </authorList>
    </citation>
    <scope>NUCLEOTIDE SEQUENCE</scope>
    <source>
        <strain evidence="7">F1-28</strain>
    </source>
</reference>
<dbReference type="Proteomes" id="UP000501982">
    <property type="component" value="Chromosome"/>
</dbReference>
<dbReference type="Proteomes" id="UP001221009">
    <property type="component" value="Chromosome"/>
</dbReference>
<evidence type="ECO:0000313" key="6">
    <source>
        <dbReference type="EMBL" id="RHD73445.1"/>
    </source>
</evidence>
<reference evidence="4" key="2">
    <citation type="journal article" date="2018" name="BMC Genomics">
        <title>Whole genome sequencing and function prediction of 133 gut anaerobes isolated from chicken caecum in pure cultures.</title>
        <authorList>
            <person name="Medvecky M."/>
            <person name="Cejkova D."/>
            <person name="Polansky O."/>
            <person name="Karasova D."/>
            <person name="Kubasova T."/>
            <person name="Cizek A."/>
            <person name="Rychlik I."/>
        </authorList>
    </citation>
    <scope>NUCLEOTIDE SEQUENCE</scope>
    <source>
        <strain evidence="4">An199</strain>
    </source>
</reference>
<feature type="transmembrane region" description="Helical" evidence="1">
    <location>
        <begin position="12"/>
        <end position="35"/>
    </location>
</feature>
<reference evidence="2" key="6">
    <citation type="submission" date="2021-10" db="EMBL/GenBank/DDBJ databases">
        <title>Collection of gut derived symbiotic bacterial strains cultured from healthy donors.</title>
        <authorList>
            <person name="Lin H."/>
            <person name="Littmann E."/>
            <person name="Kohout C."/>
            <person name="Pamer E.G."/>
        </authorList>
    </citation>
    <scope>NUCLEOTIDE SEQUENCE</scope>
    <source>
        <strain evidence="2">DFI.2.94</strain>
    </source>
</reference>
<reference evidence="6 9" key="3">
    <citation type="submission" date="2018-08" db="EMBL/GenBank/DDBJ databases">
        <title>A genome reference for cultivated species of the human gut microbiota.</title>
        <authorList>
            <person name="Zou Y."/>
            <person name="Xue W."/>
            <person name="Luo G."/>
        </authorList>
    </citation>
    <scope>NUCLEOTIDE SEQUENCE [LARGE SCALE GENOMIC DNA]</scope>
    <source>
        <strain evidence="6 9">AM30-4</strain>
    </source>
</reference>
<evidence type="ECO:0000313" key="10">
    <source>
        <dbReference type="Proteomes" id="UP000463337"/>
    </source>
</evidence>
<keyword evidence="1" id="KW-0812">Transmembrane</keyword>
<dbReference type="RefSeq" id="WP_008774273.1">
    <property type="nucleotide sequence ID" value="NZ_AP019729.1"/>
</dbReference>
<dbReference type="InterPro" id="IPR019619">
    <property type="entry name" value="DUF2490"/>
</dbReference>
<dbReference type="Proteomes" id="UP001198806">
    <property type="component" value="Unassembled WGS sequence"/>
</dbReference>
<dbReference type="EMBL" id="NFJX01000012">
    <property type="protein sequence ID" value="OUP17691.1"/>
    <property type="molecule type" value="Genomic_DNA"/>
</dbReference>
<dbReference type="Proteomes" id="UP000463337">
    <property type="component" value="Unassembled WGS sequence"/>
</dbReference>
<evidence type="ECO:0000256" key="1">
    <source>
        <dbReference type="SAM" id="Phobius"/>
    </source>
</evidence>
<proteinExistence type="predicted"/>